<feature type="transmembrane region" description="Helical" evidence="1">
    <location>
        <begin position="85"/>
        <end position="105"/>
    </location>
</feature>
<dbReference type="InterPro" id="IPR013901">
    <property type="entry name" value="Anthrone_oxy"/>
</dbReference>
<accession>A0A138A0B2</accession>
<feature type="transmembrane region" description="Helical" evidence="1">
    <location>
        <begin position="54"/>
        <end position="73"/>
    </location>
</feature>
<evidence type="ECO:0000313" key="4">
    <source>
        <dbReference type="Proteomes" id="UP000070258"/>
    </source>
</evidence>
<evidence type="ECO:0008006" key="6">
    <source>
        <dbReference type="Google" id="ProtNLM"/>
    </source>
</evidence>
<dbReference type="OrthoDB" id="428263at2"/>
<dbReference type="Proteomes" id="UP000070409">
    <property type="component" value="Unassembled WGS sequence"/>
</dbReference>
<dbReference type="RefSeq" id="WP_068574986.1">
    <property type="nucleotide sequence ID" value="NZ_LSRE01000050.1"/>
</dbReference>
<keyword evidence="1" id="KW-1133">Transmembrane helix</keyword>
<reference evidence="3" key="3">
    <citation type="submission" date="2016-02" db="EMBL/GenBank/DDBJ databases">
        <authorList>
            <person name="Teng J.L."/>
            <person name="Yang Y."/>
            <person name="Huang Y."/>
            <person name="Guo F."/>
            <person name="Wei W."/>
            <person name="Chen J.H."/>
            <person name="Wong S.Y."/>
            <person name="Lau S.K."/>
            <person name="Woo P.C."/>
        </authorList>
    </citation>
    <scope>NUCLEOTIDE SEQUENCE</scope>
    <source>
        <strain evidence="3">JCM 15929</strain>
    </source>
</reference>
<evidence type="ECO:0000256" key="1">
    <source>
        <dbReference type="SAM" id="Phobius"/>
    </source>
</evidence>
<keyword evidence="1" id="KW-0472">Membrane</keyword>
<evidence type="ECO:0000313" key="3">
    <source>
        <dbReference type="EMBL" id="KXP03878.1"/>
    </source>
</evidence>
<reference evidence="4" key="1">
    <citation type="submission" date="2016-02" db="EMBL/GenBank/DDBJ databases">
        <authorList>
            <person name="Wen L."/>
            <person name="He K."/>
            <person name="Yang H."/>
        </authorList>
    </citation>
    <scope>NUCLEOTIDE SEQUENCE [LARGE SCALE GENOMIC DNA]</scope>
    <source>
        <strain evidence="4">JCM 15929</strain>
    </source>
</reference>
<organism evidence="3 4">
    <name type="scientific">Tsukamurella pseudospumae</name>
    <dbReference type="NCBI Taxonomy" id="239498"/>
    <lineage>
        <taxon>Bacteria</taxon>
        <taxon>Bacillati</taxon>
        <taxon>Actinomycetota</taxon>
        <taxon>Actinomycetes</taxon>
        <taxon>Mycobacteriales</taxon>
        <taxon>Tsukamurellaceae</taxon>
        <taxon>Tsukamurella</taxon>
    </lineage>
</organism>
<proteinExistence type="predicted"/>
<protein>
    <recommendedName>
        <fullName evidence="6">DUF1772 domain-containing protein</fullName>
    </recommendedName>
</protein>
<sequence length="147" mass="15234">MTLKLLLGSAALLSALLAGFYFAYATVITAQHGVSDGAEAMRRMNVAVERPPFLAIFVLGAVVPLVAAVALVIADGFGGRTTAGVLGALCAIAAFALTVAVNVPLNQRLMAGTVDWAEFARTWGAWNLARLWLSVVGALGLALPVLR</sequence>
<keyword evidence="5" id="KW-1185">Reference proteome</keyword>
<dbReference type="EMBL" id="LSRF01000058">
    <property type="protein sequence ID" value="KXP03878.1"/>
    <property type="molecule type" value="Genomic_DNA"/>
</dbReference>
<name>A0A138A0B2_9ACTN</name>
<dbReference type="STRING" id="239498.AXK60_19145"/>
<feature type="transmembrane region" description="Helical" evidence="1">
    <location>
        <begin position="125"/>
        <end position="146"/>
    </location>
</feature>
<keyword evidence="1" id="KW-0812">Transmembrane</keyword>
<dbReference type="EMBL" id="LSRE01000050">
    <property type="protein sequence ID" value="KXO89011.1"/>
    <property type="molecule type" value="Genomic_DNA"/>
</dbReference>
<dbReference type="Proteomes" id="UP000070258">
    <property type="component" value="Unassembled WGS sequence"/>
</dbReference>
<dbReference type="AlphaFoldDB" id="A0A138A0B2"/>
<evidence type="ECO:0000313" key="2">
    <source>
        <dbReference type="EMBL" id="KXO89011.1"/>
    </source>
</evidence>
<comment type="caution">
    <text evidence="3">The sequence shown here is derived from an EMBL/GenBank/DDBJ whole genome shotgun (WGS) entry which is preliminary data.</text>
</comment>
<reference evidence="2 5" key="2">
    <citation type="submission" date="2016-02" db="EMBL/GenBank/DDBJ databases">
        <authorList>
            <person name="Teng J.L."/>
            <person name="Tang Y."/>
            <person name="Huang Y."/>
            <person name="Guo F."/>
            <person name="Wei W."/>
            <person name="Chen J.H."/>
            <person name="Wong S.Y."/>
            <person name="Lau S.K."/>
            <person name="Woo P.C."/>
        </authorList>
    </citation>
    <scope>NUCLEOTIDE SEQUENCE [LARGE SCALE GENOMIC DNA]</scope>
    <source>
        <strain evidence="2 5">JCM 13375</strain>
    </source>
</reference>
<dbReference type="Pfam" id="PF08592">
    <property type="entry name" value="Anthrone_oxy"/>
    <property type="match status" value="1"/>
</dbReference>
<gene>
    <name evidence="3" type="ORF">AXK60_19145</name>
    <name evidence="2" type="ORF">AXK61_10245</name>
</gene>
<evidence type="ECO:0000313" key="5">
    <source>
        <dbReference type="Proteomes" id="UP000070409"/>
    </source>
</evidence>